<dbReference type="Pfam" id="PF13116">
    <property type="entry name" value="YhdP"/>
    <property type="match status" value="1"/>
</dbReference>
<dbReference type="AlphaFoldDB" id="A0A1H4FUX6"/>
<dbReference type="PANTHER" id="PTHR38690">
    <property type="entry name" value="PROTEASE-RELATED"/>
    <property type="match status" value="1"/>
</dbReference>
<evidence type="ECO:0000259" key="1">
    <source>
        <dbReference type="Pfam" id="PF13116"/>
    </source>
</evidence>
<reference evidence="2 3" key="1">
    <citation type="submission" date="2016-10" db="EMBL/GenBank/DDBJ databases">
        <authorList>
            <person name="de Groot N.N."/>
        </authorList>
    </citation>
    <scope>NUCLEOTIDE SEQUENCE [LARGE SCALE GENOMIC DNA]</scope>
    <source>
        <strain evidence="2 3">CGMCC 1.3430</strain>
    </source>
</reference>
<gene>
    <name evidence="2" type="ORF">SAMN04488051_11326</name>
</gene>
<dbReference type="PANTHER" id="PTHR38690:SF1">
    <property type="entry name" value="PROTEASE"/>
    <property type="match status" value="1"/>
</dbReference>
<dbReference type="OrthoDB" id="9762238at2"/>
<proteinExistence type="predicted"/>
<keyword evidence="3" id="KW-1185">Reference proteome</keyword>
<dbReference type="EMBL" id="FNRM01000013">
    <property type="protein sequence ID" value="SEB00650.1"/>
    <property type="molecule type" value="Genomic_DNA"/>
</dbReference>
<evidence type="ECO:0000313" key="3">
    <source>
        <dbReference type="Proteomes" id="UP000198773"/>
    </source>
</evidence>
<accession>A0A1H4FUX6</accession>
<evidence type="ECO:0000313" key="2">
    <source>
        <dbReference type="EMBL" id="SEB00650.1"/>
    </source>
</evidence>
<dbReference type="Proteomes" id="UP000198773">
    <property type="component" value="Unassembled WGS sequence"/>
</dbReference>
<dbReference type="InterPro" id="IPR011836">
    <property type="entry name" value="YhdP"/>
</dbReference>
<protein>
    <submittedName>
        <fullName evidence="2">TIGR02099 family protein</fullName>
    </submittedName>
</protein>
<name>A0A1H4FUX6_ALKAM</name>
<dbReference type="InterPro" id="IPR025263">
    <property type="entry name" value="YhdP_central"/>
</dbReference>
<dbReference type="RefSeq" id="WP_091345179.1">
    <property type="nucleotide sequence ID" value="NZ_FNRM01000013.1"/>
</dbReference>
<dbReference type="STRING" id="152573.SAMN04488051_11326"/>
<feature type="domain" description="YhdP central" evidence="1">
    <location>
        <begin position="2"/>
        <end position="540"/>
    </location>
</feature>
<sequence>MQASWSGLPFALKLSGQQGKEHYQLGLQLDGQQEAAQMLSRVPVKLPELAHGDTNWQLQLDVQLPGDGFAYQAQLQANFDQTALALPAPYNKAAGDESALEVWVQGDAEQSLIRAAYSEPLYFQARLQHDSGTMDQVLLRLGGRHYGVLEPGLVVDVELDATELLPWFELLLPPLTAASEHRSGLWPALSRVRGRVATLHLPEQLALHQTLFELTPADDHWALQLNGAEMASQWRFYHDWQQRGIAIDMDYLRLKAQDAELSQTAALPAAERQPMEWLEQLPPIRLRCQDCSYGSYALGQVQAELANTDQGLELRRFQAEYKRNRLQLSGHWQPDGGLGLSHFKGSLYSPNLGALLSEYELSTAISGSRADVQFDVHWQGSPLQFGLASLGGTASWQLGEGSLSEVSDKGARLFSLFSLNSLVRKLRLDFRDVFAKGFFYNRMQGEISLHQGVAQTSNSTIDGVAGNLSMQGYADLVNRKLDYQMTLVPKVTSSLPVIIAWMVNPVSGLAALALDEMFTSAEVISRVNFTVTGTFDEPVVTEVNRHSTEVPVPVRVAQPPNEAEQVEQNGQPHGD</sequence>
<organism evidence="2 3">
    <name type="scientific">Alkalimonas amylolytica</name>
    <dbReference type="NCBI Taxonomy" id="152573"/>
    <lineage>
        <taxon>Bacteria</taxon>
        <taxon>Pseudomonadati</taxon>
        <taxon>Pseudomonadota</taxon>
        <taxon>Gammaproteobacteria</taxon>
        <taxon>Alkalimonas</taxon>
    </lineage>
</organism>